<dbReference type="InterPro" id="IPR058627">
    <property type="entry name" value="MdtA-like_C"/>
</dbReference>
<feature type="domain" description="YknX-like beta-barrel" evidence="6">
    <location>
        <begin position="379"/>
        <end position="456"/>
    </location>
</feature>
<gene>
    <name evidence="7" type="primary">macA_3</name>
    <name evidence="7" type="ORF">Q31a_10100</name>
</gene>
<keyword evidence="2 3" id="KW-0175">Coiled coil</keyword>
<dbReference type="RefSeq" id="WP_145074708.1">
    <property type="nucleotide sequence ID" value="NZ_CP036298.1"/>
</dbReference>
<dbReference type="InterPro" id="IPR050465">
    <property type="entry name" value="UPF0194_transport"/>
</dbReference>
<evidence type="ECO:0000256" key="2">
    <source>
        <dbReference type="ARBA" id="ARBA00023054"/>
    </source>
</evidence>
<feature type="coiled-coil region" evidence="3">
    <location>
        <begin position="311"/>
        <end position="338"/>
    </location>
</feature>
<reference evidence="7 8" key="1">
    <citation type="submission" date="2019-02" db="EMBL/GenBank/DDBJ databases">
        <title>Deep-cultivation of Planctomycetes and their phenomic and genomic characterization uncovers novel biology.</title>
        <authorList>
            <person name="Wiegand S."/>
            <person name="Jogler M."/>
            <person name="Boedeker C."/>
            <person name="Pinto D."/>
            <person name="Vollmers J."/>
            <person name="Rivas-Marin E."/>
            <person name="Kohn T."/>
            <person name="Peeters S.H."/>
            <person name="Heuer A."/>
            <person name="Rast P."/>
            <person name="Oberbeckmann S."/>
            <person name="Bunk B."/>
            <person name="Jeske O."/>
            <person name="Meyerdierks A."/>
            <person name="Storesund J.E."/>
            <person name="Kallscheuer N."/>
            <person name="Luecker S."/>
            <person name="Lage O.M."/>
            <person name="Pohl T."/>
            <person name="Merkel B.J."/>
            <person name="Hornburger P."/>
            <person name="Mueller R.-W."/>
            <person name="Bruemmer F."/>
            <person name="Labrenz M."/>
            <person name="Spormann A.M."/>
            <person name="Op den Camp H."/>
            <person name="Overmann J."/>
            <person name="Amann R."/>
            <person name="Jetten M.S.M."/>
            <person name="Mascher T."/>
            <person name="Medema M.H."/>
            <person name="Devos D.P."/>
            <person name="Kaster A.-K."/>
            <person name="Ovreas L."/>
            <person name="Rohde M."/>
            <person name="Galperin M.Y."/>
            <person name="Jogler C."/>
        </authorList>
    </citation>
    <scope>NUCLEOTIDE SEQUENCE [LARGE SCALE GENOMIC DNA]</scope>
    <source>
        <strain evidence="7 8">Q31a</strain>
    </source>
</reference>
<protein>
    <submittedName>
        <fullName evidence="7">Macrolide export protein MacA</fullName>
    </submittedName>
</protein>
<dbReference type="PANTHER" id="PTHR32347:SF23">
    <property type="entry name" value="BLL5650 PROTEIN"/>
    <property type="match status" value="1"/>
</dbReference>
<evidence type="ECO:0000259" key="5">
    <source>
        <dbReference type="Pfam" id="PF25967"/>
    </source>
</evidence>
<dbReference type="Proteomes" id="UP000318017">
    <property type="component" value="Chromosome"/>
</dbReference>
<feature type="region of interest" description="Disordered" evidence="4">
    <location>
        <begin position="527"/>
        <end position="557"/>
    </location>
</feature>
<dbReference type="Pfam" id="PF25967">
    <property type="entry name" value="RND-MFP_C"/>
    <property type="match status" value="1"/>
</dbReference>
<evidence type="ECO:0000256" key="3">
    <source>
        <dbReference type="SAM" id="Coils"/>
    </source>
</evidence>
<evidence type="ECO:0000256" key="1">
    <source>
        <dbReference type="ARBA" id="ARBA00004196"/>
    </source>
</evidence>
<dbReference type="Gene3D" id="2.40.420.20">
    <property type="match status" value="1"/>
</dbReference>
<sequence length="557" mass="61921">MSTVAADFDRNSPRKSLFRFGALQRNLKWLAPLACGLGIAGYGWQNQWFGGSTAANSSTFLTYEIQPRDLPITVIERGNLESQTNLPVYCEVDDVRSDGINGTPIVWVIANGSSVKKGDLICELDSAAIQVELDDQILDTEEARSTAIQAEANLKNQEIQNSTAEYKAELDVQLAELELEMYQDDLAGSHILAIAAINRQVEDLNNEILAAEMNKELRKNEKTGIESLFKLGYAGKSELDRVELSYLQAEGDYSAKLNKLRTQLASLEKLNTFDKKMQLLELQGKLETSLQARKQVSVTNSAKLIQMQGVLLSRNEQLRKEEERLKRYQEQYAKCKIYAPQDGMVAYATPSSSRDSEIAEGVPVRPRQHILSIPNLERMQVKANIHESVLDRTQVGQQVAITVDAFPDRRYSGTVKSVAVLPQRSYYSDTKTYETTIVIDEDVYQLKPGMTAVSEIKVDYLKQVNAVPVQAVVQRAGVNWLFVQEAGQVERRQVTLGASNDQYVMVSQGVDSGDQVVLNPASLMEGQEEDGGLEFTPADPQPQETLVATSDEVARVN</sequence>
<dbReference type="PANTHER" id="PTHR32347">
    <property type="entry name" value="EFFLUX SYSTEM COMPONENT YKNX-RELATED"/>
    <property type="match status" value="1"/>
</dbReference>
<proteinExistence type="predicted"/>
<evidence type="ECO:0000256" key="4">
    <source>
        <dbReference type="SAM" id="MobiDB-lite"/>
    </source>
</evidence>
<evidence type="ECO:0000259" key="6">
    <source>
        <dbReference type="Pfam" id="PF25990"/>
    </source>
</evidence>
<dbReference type="KEGG" id="ahel:Q31a_10100"/>
<feature type="domain" description="Multidrug resistance protein MdtA-like C-terminal permuted SH3" evidence="5">
    <location>
        <begin position="467"/>
        <end position="518"/>
    </location>
</feature>
<dbReference type="Gene3D" id="2.40.30.170">
    <property type="match status" value="1"/>
</dbReference>
<dbReference type="OrthoDB" id="259669at2"/>
<dbReference type="InterPro" id="IPR058636">
    <property type="entry name" value="Beta-barrel_YknX"/>
</dbReference>
<evidence type="ECO:0000313" key="7">
    <source>
        <dbReference type="EMBL" id="QDV22724.1"/>
    </source>
</evidence>
<name>A0A518G2B6_9BACT</name>
<organism evidence="7 8">
    <name type="scientific">Aureliella helgolandensis</name>
    <dbReference type="NCBI Taxonomy" id="2527968"/>
    <lineage>
        <taxon>Bacteria</taxon>
        <taxon>Pseudomonadati</taxon>
        <taxon>Planctomycetota</taxon>
        <taxon>Planctomycetia</taxon>
        <taxon>Pirellulales</taxon>
        <taxon>Pirellulaceae</taxon>
        <taxon>Aureliella</taxon>
    </lineage>
</organism>
<feature type="coiled-coil region" evidence="3">
    <location>
        <begin position="194"/>
        <end position="221"/>
    </location>
</feature>
<dbReference type="EMBL" id="CP036298">
    <property type="protein sequence ID" value="QDV22724.1"/>
    <property type="molecule type" value="Genomic_DNA"/>
</dbReference>
<comment type="subcellular location">
    <subcellularLocation>
        <location evidence="1">Cell envelope</location>
    </subcellularLocation>
</comment>
<dbReference type="AlphaFoldDB" id="A0A518G2B6"/>
<dbReference type="GO" id="GO:0030313">
    <property type="term" value="C:cell envelope"/>
    <property type="evidence" value="ECO:0007669"/>
    <property type="project" value="UniProtKB-SubCell"/>
</dbReference>
<accession>A0A518G2B6</accession>
<keyword evidence="8" id="KW-1185">Reference proteome</keyword>
<evidence type="ECO:0000313" key="8">
    <source>
        <dbReference type="Proteomes" id="UP000318017"/>
    </source>
</evidence>
<dbReference type="Pfam" id="PF25990">
    <property type="entry name" value="Beta-barrel_YknX"/>
    <property type="match status" value="1"/>
</dbReference>